<evidence type="ECO:0000313" key="3">
    <source>
        <dbReference type="Proteomes" id="UP000284902"/>
    </source>
</evidence>
<reference evidence="2 3" key="1">
    <citation type="submission" date="2018-08" db="EMBL/GenBank/DDBJ databases">
        <title>A genome reference for cultivated species of the human gut microbiota.</title>
        <authorList>
            <person name="Zou Y."/>
            <person name="Xue W."/>
            <person name="Luo G."/>
        </authorList>
    </citation>
    <scope>NUCLEOTIDE SEQUENCE [LARGE SCALE GENOMIC DNA]</scope>
    <source>
        <strain evidence="2 3">AM25-1LB</strain>
    </source>
</reference>
<evidence type="ECO:0000256" key="1">
    <source>
        <dbReference type="SAM" id="Phobius"/>
    </source>
</evidence>
<dbReference type="EMBL" id="QRHG01000006">
    <property type="protein sequence ID" value="RHF62265.1"/>
    <property type="molecule type" value="Genomic_DNA"/>
</dbReference>
<evidence type="ECO:0000313" key="2">
    <source>
        <dbReference type="EMBL" id="RHF62265.1"/>
    </source>
</evidence>
<feature type="transmembrane region" description="Helical" evidence="1">
    <location>
        <begin position="26"/>
        <end position="46"/>
    </location>
</feature>
<name>A0A414P7T4_9FIRM</name>
<dbReference type="Proteomes" id="UP000284902">
    <property type="component" value="Unassembled WGS sequence"/>
</dbReference>
<keyword evidence="1" id="KW-0472">Membrane</keyword>
<organism evidence="2 3">
    <name type="scientific">[Ruminococcus] lactaris</name>
    <dbReference type="NCBI Taxonomy" id="46228"/>
    <lineage>
        <taxon>Bacteria</taxon>
        <taxon>Bacillati</taxon>
        <taxon>Bacillota</taxon>
        <taxon>Clostridia</taxon>
        <taxon>Lachnospirales</taxon>
        <taxon>Lachnospiraceae</taxon>
        <taxon>Mediterraneibacter</taxon>
    </lineage>
</organism>
<protein>
    <submittedName>
        <fullName evidence="2">Tweety protein</fullName>
    </submittedName>
</protein>
<comment type="caution">
    <text evidence="2">The sequence shown here is derived from an EMBL/GenBank/DDBJ whole genome shotgun (WGS) entry which is preliminary data.</text>
</comment>
<gene>
    <name evidence="2" type="ORF">DW672_03210</name>
</gene>
<proteinExistence type="predicted"/>
<keyword evidence="1" id="KW-0812">Transmembrane</keyword>
<sequence>MHENSQTESVGNEVQQRASKDLANNLNLALLTIYTFLLFFCCFGCYKGEKPGDKGFSPATGSATGQQPRVQRAVPFRMEAPSVL</sequence>
<keyword evidence="1" id="KW-1133">Transmembrane helix</keyword>
<dbReference type="AlphaFoldDB" id="A0A414P7T4"/>
<accession>A0A414P7T4</accession>